<dbReference type="Proteomes" id="UP000053660">
    <property type="component" value="Unassembled WGS sequence"/>
</dbReference>
<proteinExistence type="predicted"/>
<dbReference type="Pfam" id="PF04379">
    <property type="entry name" value="DUF525"/>
    <property type="match status" value="1"/>
</dbReference>
<dbReference type="PROSITE" id="PS51087">
    <property type="entry name" value="APAG"/>
    <property type="match status" value="1"/>
</dbReference>
<dbReference type="Gene3D" id="2.60.40.1470">
    <property type="entry name" value="ApaG domain"/>
    <property type="match status" value="1"/>
</dbReference>
<dbReference type="InterPro" id="IPR007474">
    <property type="entry name" value="ApaG_domain"/>
</dbReference>
<dbReference type="GO" id="GO:0070987">
    <property type="term" value="P:error-free translesion synthesis"/>
    <property type="evidence" value="ECO:0007669"/>
    <property type="project" value="TreeGrafter"/>
</dbReference>
<evidence type="ECO:0000259" key="1">
    <source>
        <dbReference type="PROSITE" id="PS51087"/>
    </source>
</evidence>
<evidence type="ECO:0000313" key="3">
    <source>
        <dbReference type="Proteomes" id="UP000053660"/>
    </source>
</evidence>
<sequence>MNQAHGHGVIGKQPELNIHTPAFQFSSTVELAHSKGGHMWGRFRMERENGSTFDVAIPTVVLESFDEKNAGNMEKSAE</sequence>
<dbReference type="GO" id="GO:0042645">
    <property type="term" value="C:mitochondrial nucleoid"/>
    <property type="evidence" value="ECO:0007669"/>
    <property type="project" value="TreeGrafter"/>
</dbReference>
<dbReference type="AlphaFoldDB" id="A0A0B1RWA0"/>
<accession>A0A0B1RWA0</accession>
<dbReference type="EMBL" id="KN612275">
    <property type="protein sequence ID" value="KHJ75916.1"/>
    <property type="molecule type" value="Genomic_DNA"/>
</dbReference>
<dbReference type="OrthoDB" id="5913487at2759"/>
<organism evidence="2 3">
    <name type="scientific">Oesophagostomum dentatum</name>
    <name type="common">Nodular worm</name>
    <dbReference type="NCBI Taxonomy" id="61180"/>
    <lineage>
        <taxon>Eukaryota</taxon>
        <taxon>Metazoa</taxon>
        <taxon>Ecdysozoa</taxon>
        <taxon>Nematoda</taxon>
        <taxon>Chromadorea</taxon>
        <taxon>Rhabditida</taxon>
        <taxon>Rhabditina</taxon>
        <taxon>Rhabditomorpha</taxon>
        <taxon>Strongyloidea</taxon>
        <taxon>Strongylidae</taxon>
        <taxon>Oesophagostomum</taxon>
    </lineage>
</organism>
<dbReference type="InterPro" id="IPR036767">
    <property type="entry name" value="ApaG_sf"/>
</dbReference>
<gene>
    <name evidence="2" type="ORF">OESDEN_24465</name>
</gene>
<feature type="domain" description="ApaG" evidence="1">
    <location>
        <begin position="1"/>
        <end position="69"/>
    </location>
</feature>
<protein>
    <recommendedName>
        <fullName evidence="1">ApaG domain-containing protein</fullName>
    </recommendedName>
</protein>
<evidence type="ECO:0000313" key="2">
    <source>
        <dbReference type="EMBL" id="KHJ75916.1"/>
    </source>
</evidence>
<dbReference type="PANTHER" id="PTHR14289:SF16">
    <property type="entry name" value="POLYMERASE DELTA-INTERACTING PROTEIN 2"/>
    <property type="match status" value="1"/>
</dbReference>
<keyword evidence="3" id="KW-1185">Reference proteome</keyword>
<dbReference type="PANTHER" id="PTHR14289">
    <property type="entry name" value="F-BOX ONLY PROTEIN 3"/>
    <property type="match status" value="1"/>
</dbReference>
<reference evidence="2 3" key="1">
    <citation type="submission" date="2014-03" db="EMBL/GenBank/DDBJ databases">
        <title>Draft genome of the hookworm Oesophagostomum dentatum.</title>
        <authorList>
            <person name="Mitreva M."/>
        </authorList>
    </citation>
    <scope>NUCLEOTIDE SEQUENCE [LARGE SCALE GENOMIC DNA]</scope>
    <source>
        <strain evidence="2 3">OD-Hann</strain>
    </source>
</reference>
<dbReference type="GO" id="GO:0005634">
    <property type="term" value="C:nucleus"/>
    <property type="evidence" value="ECO:0007669"/>
    <property type="project" value="TreeGrafter"/>
</dbReference>
<name>A0A0B1RWA0_OESDE</name>
<dbReference type="SUPFAM" id="SSF110069">
    <property type="entry name" value="ApaG-like"/>
    <property type="match status" value="1"/>
</dbReference>